<sequence>MQQQTVCLKNNLILSFQHFVNFSANVIHKLFNPLFEIMSHKRKDVKNGAIRKYTCKGFNNHKFQVATIIKWKLWLQNICIYQLHDTQLLVYHNFRFHVSVHFVNMSMC</sequence>
<reference evidence="1" key="2">
    <citation type="journal article" date="2015" name="Data Brief">
        <title>Shoot transcriptome of the giant reed, Arundo donax.</title>
        <authorList>
            <person name="Barrero R.A."/>
            <person name="Guerrero F.D."/>
            <person name="Moolhuijzen P."/>
            <person name="Goolsby J.A."/>
            <person name="Tidwell J."/>
            <person name="Bellgard S.E."/>
            <person name="Bellgard M.I."/>
        </authorList>
    </citation>
    <scope>NUCLEOTIDE SEQUENCE</scope>
    <source>
        <tissue evidence="1">Shoot tissue taken approximately 20 cm above the soil surface</tissue>
    </source>
</reference>
<dbReference type="AlphaFoldDB" id="A0A0A9C6W9"/>
<evidence type="ECO:0000313" key="1">
    <source>
        <dbReference type="EMBL" id="JAD67272.1"/>
    </source>
</evidence>
<name>A0A0A9C6W9_ARUDO</name>
<organism evidence="1">
    <name type="scientific">Arundo donax</name>
    <name type="common">Giant reed</name>
    <name type="synonym">Donax arundinaceus</name>
    <dbReference type="NCBI Taxonomy" id="35708"/>
    <lineage>
        <taxon>Eukaryota</taxon>
        <taxon>Viridiplantae</taxon>
        <taxon>Streptophyta</taxon>
        <taxon>Embryophyta</taxon>
        <taxon>Tracheophyta</taxon>
        <taxon>Spermatophyta</taxon>
        <taxon>Magnoliopsida</taxon>
        <taxon>Liliopsida</taxon>
        <taxon>Poales</taxon>
        <taxon>Poaceae</taxon>
        <taxon>PACMAD clade</taxon>
        <taxon>Arundinoideae</taxon>
        <taxon>Arundineae</taxon>
        <taxon>Arundo</taxon>
    </lineage>
</organism>
<reference evidence="1" key="1">
    <citation type="submission" date="2014-09" db="EMBL/GenBank/DDBJ databases">
        <authorList>
            <person name="Magalhaes I.L.F."/>
            <person name="Oliveira U."/>
            <person name="Santos F.R."/>
            <person name="Vidigal T.H.D.A."/>
            <person name="Brescovit A.D."/>
            <person name="Santos A.J."/>
        </authorList>
    </citation>
    <scope>NUCLEOTIDE SEQUENCE</scope>
    <source>
        <tissue evidence="1">Shoot tissue taken approximately 20 cm above the soil surface</tissue>
    </source>
</reference>
<accession>A0A0A9C6W9</accession>
<dbReference type="EMBL" id="GBRH01230623">
    <property type="protein sequence ID" value="JAD67272.1"/>
    <property type="molecule type" value="Transcribed_RNA"/>
</dbReference>
<proteinExistence type="predicted"/>
<protein>
    <submittedName>
        <fullName evidence="1">Uncharacterized protein</fullName>
    </submittedName>
</protein>